<evidence type="ECO:0000313" key="2">
    <source>
        <dbReference type="EMBL" id="CAD9431869.1"/>
    </source>
</evidence>
<proteinExistence type="predicted"/>
<feature type="transmembrane region" description="Helical" evidence="1">
    <location>
        <begin position="22"/>
        <end position="51"/>
    </location>
</feature>
<feature type="transmembrane region" description="Helical" evidence="1">
    <location>
        <begin position="63"/>
        <end position="85"/>
    </location>
</feature>
<organism evidence="2">
    <name type="scientific">Alexandrium andersonii</name>
    <dbReference type="NCBI Taxonomy" id="327968"/>
    <lineage>
        <taxon>Eukaryota</taxon>
        <taxon>Sar</taxon>
        <taxon>Alveolata</taxon>
        <taxon>Dinophyceae</taxon>
        <taxon>Gonyaulacales</taxon>
        <taxon>Pyrocystaceae</taxon>
        <taxon>Alexandrium</taxon>
    </lineage>
</organism>
<sequence length="152" mass="16612">MAAEGTSYAQMGEGGSYVGKPVFLWAAVYGLGLAALIASSYFNPFFIFLFVKGDAYTLGNFGMVWEMWHGVGCAFVGLMNLSVFMDPFGFGVAGRRAVSLNTAFIYTVWGVQNTYYCIFRADLFTLLMWLHAILCLLTGALSMLAWTKGKAA</sequence>
<feature type="transmembrane region" description="Helical" evidence="1">
    <location>
        <begin position="97"/>
        <end position="119"/>
    </location>
</feature>
<protein>
    <submittedName>
        <fullName evidence="2">Uncharacterized protein</fullName>
    </submittedName>
</protein>
<reference evidence="2" key="1">
    <citation type="submission" date="2021-01" db="EMBL/GenBank/DDBJ databases">
        <authorList>
            <person name="Corre E."/>
            <person name="Pelletier E."/>
            <person name="Niang G."/>
            <person name="Scheremetjew M."/>
            <person name="Finn R."/>
            <person name="Kale V."/>
            <person name="Holt S."/>
            <person name="Cochrane G."/>
            <person name="Meng A."/>
            <person name="Brown T."/>
            <person name="Cohen L."/>
        </authorList>
    </citation>
    <scope>NUCLEOTIDE SEQUENCE</scope>
    <source>
        <strain evidence="2">CCMP2222</strain>
    </source>
</reference>
<accession>A0A7S2CQ04</accession>
<evidence type="ECO:0000256" key="1">
    <source>
        <dbReference type="SAM" id="Phobius"/>
    </source>
</evidence>
<dbReference type="EMBL" id="HBGQ01039985">
    <property type="protein sequence ID" value="CAD9431869.1"/>
    <property type="molecule type" value="Transcribed_RNA"/>
</dbReference>
<name>A0A7S2CQ04_9DINO</name>
<gene>
    <name evidence="2" type="ORF">AAND1436_LOCUS19599</name>
</gene>
<keyword evidence="1" id="KW-0812">Transmembrane</keyword>
<dbReference type="AlphaFoldDB" id="A0A7S2CQ04"/>
<feature type="transmembrane region" description="Helical" evidence="1">
    <location>
        <begin position="126"/>
        <end position="146"/>
    </location>
</feature>
<keyword evidence="1" id="KW-1133">Transmembrane helix</keyword>
<keyword evidence="1" id="KW-0472">Membrane</keyword>